<dbReference type="InterPro" id="IPR010488">
    <property type="entry name" value="Zeta_toxin_domain"/>
</dbReference>
<gene>
    <name evidence="4" type="ORF">H8E23_16355</name>
</gene>
<dbReference type="Proteomes" id="UP000603434">
    <property type="component" value="Unassembled WGS sequence"/>
</dbReference>
<evidence type="ECO:0000259" key="3">
    <source>
        <dbReference type="Pfam" id="PF06414"/>
    </source>
</evidence>
<dbReference type="SUPFAM" id="SSF52540">
    <property type="entry name" value="P-loop containing nucleoside triphosphate hydrolases"/>
    <property type="match status" value="1"/>
</dbReference>
<sequence length="194" mass="22139">MNQDARPNLYIIGGPNGAGKTTFAKEFLPNYADCFEFINADLIASGLSPFKPERAAIKAGRLMLEKMNSLAESRVDFAIETTLSGKAYVHFLQDLNSKGYKIHLFFLWIRSIEIALERIAGRVRRGGHNIPENIVQRRFNKGIYNLFNIYKPLLDYWAVFDNSGDLPSMIVFEESGKLKIFDDKLFELIVQHTE</sequence>
<proteinExistence type="predicted"/>
<keyword evidence="2" id="KW-0067">ATP-binding</keyword>
<protein>
    <submittedName>
        <fullName evidence="4">Zeta toxin family protein</fullName>
    </submittedName>
</protein>
<dbReference type="InterPro" id="IPR027417">
    <property type="entry name" value="P-loop_NTPase"/>
</dbReference>
<keyword evidence="1" id="KW-0547">Nucleotide-binding</keyword>
<dbReference type="AlphaFoldDB" id="A0A8J6NMR1"/>
<comment type="caution">
    <text evidence="4">The sequence shown here is derived from an EMBL/GenBank/DDBJ whole genome shotgun (WGS) entry which is preliminary data.</text>
</comment>
<dbReference type="Pfam" id="PF06414">
    <property type="entry name" value="Zeta_toxin"/>
    <property type="match status" value="1"/>
</dbReference>
<evidence type="ECO:0000313" key="5">
    <source>
        <dbReference type="Proteomes" id="UP000603434"/>
    </source>
</evidence>
<name>A0A8J6NMR1_9BACT</name>
<dbReference type="GO" id="GO:0016301">
    <property type="term" value="F:kinase activity"/>
    <property type="evidence" value="ECO:0007669"/>
    <property type="project" value="InterPro"/>
</dbReference>
<feature type="domain" description="Zeta toxin" evidence="3">
    <location>
        <begin position="58"/>
        <end position="141"/>
    </location>
</feature>
<organism evidence="4 5">
    <name type="scientific">Candidatus Desulfatibia profunda</name>
    <dbReference type="NCBI Taxonomy" id="2841695"/>
    <lineage>
        <taxon>Bacteria</taxon>
        <taxon>Pseudomonadati</taxon>
        <taxon>Thermodesulfobacteriota</taxon>
        <taxon>Desulfobacteria</taxon>
        <taxon>Desulfobacterales</taxon>
        <taxon>Desulfobacterales incertae sedis</taxon>
        <taxon>Candidatus Desulfatibia</taxon>
    </lineage>
</organism>
<dbReference type="Gene3D" id="3.40.50.300">
    <property type="entry name" value="P-loop containing nucleotide triphosphate hydrolases"/>
    <property type="match status" value="1"/>
</dbReference>
<dbReference type="PANTHER" id="PTHR39206:SF1">
    <property type="entry name" value="SLL8004 PROTEIN"/>
    <property type="match status" value="1"/>
</dbReference>
<dbReference type="PANTHER" id="PTHR39206">
    <property type="entry name" value="SLL8004 PROTEIN"/>
    <property type="match status" value="1"/>
</dbReference>
<evidence type="ECO:0000256" key="2">
    <source>
        <dbReference type="ARBA" id="ARBA00022840"/>
    </source>
</evidence>
<evidence type="ECO:0000256" key="1">
    <source>
        <dbReference type="ARBA" id="ARBA00022741"/>
    </source>
</evidence>
<accession>A0A8J6NMR1</accession>
<evidence type="ECO:0000313" key="4">
    <source>
        <dbReference type="EMBL" id="MBC8362957.1"/>
    </source>
</evidence>
<reference evidence="4 5" key="1">
    <citation type="submission" date="2020-08" db="EMBL/GenBank/DDBJ databases">
        <title>Bridging the membrane lipid divide: bacteria of the FCB group superphylum have the potential to synthesize archaeal ether lipids.</title>
        <authorList>
            <person name="Villanueva L."/>
            <person name="Von Meijenfeldt F.A.B."/>
            <person name="Westbye A.B."/>
            <person name="Yadav S."/>
            <person name="Hopmans E.C."/>
            <person name="Dutilh B.E."/>
            <person name="Sinninghe Damste J.S."/>
        </authorList>
    </citation>
    <scope>NUCLEOTIDE SEQUENCE [LARGE SCALE GENOMIC DNA]</scope>
    <source>
        <strain evidence="4">NIOZ-UU30</strain>
    </source>
</reference>
<dbReference type="GO" id="GO:0005524">
    <property type="term" value="F:ATP binding"/>
    <property type="evidence" value="ECO:0007669"/>
    <property type="project" value="UniProtKB-KW"/>
</dbReference>
<dbReference type="EMBL" id="JACNJH010000237">
    <property type="protein sequence ID" value="MBC8362957.1"/>
    <property type="molecule type" value="Genomic_DNA"/>
</dbReference>